<evidence type="ECO:0000313" key="3">
    <source>
        <dbReference type="Proteomes" id="UP000298493"/>
    </source>
</evidence>
<accession>A0A4Z1NQE3</accession>
<proteinExistence type="predicted"/>
<feature type="chain" id="PRO_5021297975" evidence="1">
    <location>
        <begin position="22"/>
        <end position="161"/>
    </location>
</feature>
<organism evidence="2 3">
    <name type="scientific">Venturia nashicola</name>
    <dbReference type="NCBI Taxonomy" id="86259"/>
    <lineage>
        <taxon>Eukaryota</taxon>
        <taxon>Fungi</taxon>
        <taxon>Dikarya</taxon>
        <taxon>Ascomycota</taxon>
        <taxon>Pezizomycotina</taxon>
        <taxon>Dothideomycetes</taxon>
        <taxon>Pleosporomycetidae</taxon>
        <taxon>Venturiales</taxon>
        <taxon>Venturiaceae</taxon>
        <taxon>Venturia</taxon>
    </lineage>
</organism>
<protein>
    <submittedName>
        <fullName evidence="2">Uncharacterized protein</fullName>
    </submittedName>
</protein>
<name>A0A4Z1NQE3_9PEZI</name>
<gene>
    <name evidence="2" type="ORF">E6O75_ATG09667</name>
</gene>
<comment type="caution">
    <text evidence="2">The sequence shown here is derived from an EMBL/GenBank/DDBJ whole genome shotgun (WGS) entry which is preliminary data.</text>
</comment>
<evidence type="ECO:0000313" key="2">
    <source>
        <dbReference type="EMBL" id="TID16901.1"/>
    </source>
</evidence>
<reference evidence="2 3" key="1">
    <citation type="submission" date="2019-04" db="EMBL/GenBank/DDBJ databases">
        <title>High contiguity whole genome sequence and gene annotation resource for two Venturia nashicola isolates.</title>
        <authorList>
            <person name="Prokchorchik M."/>
            <person name="Won K."/>
            <person name="Lee Y."/>
            <person name="Choi E.D."/>
            <person name="Segonzac C."/>
            <person name="Sohn K.H."/>
        </authorList>
    </citation>
    <scope>NUCLEOTIDE SEQUENCE [LARGE SCALE GENOMIC DNA]</scope>
    <source>
        <strain evidence="2 3">PRI2</strain>
    </source>
</reference>
<evidence type="ECO:0000256" key="1">
    <source>
        <dbReference type="SAM" id="SignalP"/>
    </source>
</evidence>
<keyword evidence="1" id="KW-0732">Signal</keyword>
<keyword evidence="3" id="KW-1185">Reference proteome</keyword>
<dbReference type="EMBL" id="SNSC02000017">
    <property type="protein sequence ID" value="TID16901.1"/>
    <property type="molecule type" value="Genomic_DNA"/>
</dbReference>
<dbReference type="AlphaFoldDB" id="A0A4Z1NQE3"/>
<dbReference type="Proteomes" id="UP000298493">
    <property type="component" value="Unassembled WGS sequence"/>
</dbReference>
<sequence>MHISFLLPLALLAALLPGALACSKAQGCCWGGSDNGFAGCYNQHNFSNNKCRDKKYTDDFCSVYKFKCANDCCSTKSKKGIECPEKGMSKDAGSSFFKGIMNGIGGLFGGGGGGGGMFGGGGGGGMFGGGGGGGGPFPGLGGGGGGGGIPGFGGRRRRVRM</sequence>
<feature type="signal peptide" evidence="1">
    <location>
        <begin position="1"/>
        <end position="21"/>
    </location>
</feature>